<dbReference type="OrthoDB" id="2423701at2759"/>
<feature type="region of interest" description="Disordered" evidence="3">
    <location>
        <begin position="103"/>
        <end position="155"/>
    </location>
</feature>
<dbReference type="EMBL" id="BNJQ01000039">
    <property type="protein sequence ID" value="GHP12173.1"/>
    <property type="molecule type" value="Genomic_DNA"/>
</dbReference>
<reference evidence="4" key="1">
    <citation type="submission" date="2020-10" db="EMBL/GenBank/DDBJ databases">
        <title>Unveiling of a novel bifunctional photoreceptor, Dualchrome1, isolated from a cosmopolitan green alga.</title>
        <authorList>
            <person name="Suzuki S."/>
            <person name="Kawachi M."/>
        </authorList>
    </citation>
    <scope>NUCLEOTIDE SEQUENCE</scope>
    <source>
        <strain evidence="4">NIES 2893</strain>
    </source>
</reference>
<name>A0A830HZH6_9CHLO</name>
<dbReference type="InterPro" id="IPR011990">
    <property type="entry name" value="TPR-like_helical_dom_sf"/>
</dbReference>
<dbReference type="Gene3D" id="1.25.40.10">
    <property type="entry name" value="Tetratricopeptide repeat domain"/>
    <property type="match status" value="1"/>
</dbReference>
<dbReference type="GO" id="GO:0016020">
    <property type="term" value="C:membrane"/>
    <property type="evidence" value="ECO:0007669"/>
    <property type="project" value="TreeGrafter"/>
</dbReference>
<keyword evidence="1" id="KW-0677">Repeat</keyword>
<dbReference type="GO" id="GO:0060090">
    <property type="term" value="F:molecular adaptor activity"/>
    <property type="evidence" value="ECO:0007669"/>
    <property type="project" value="TreeGrafter"/>
</dbReference>
<keyword evidence="5" id="KW-1185">Reference proteome</keyword>
<evidence type="ECO:0000313" key="4">
    <source>
        <dbReference type="EMBL" id="GHP12173.1"/>
    </source>
</evidence>
<accession>A0A830HZH6</accession>
<dbReference type="InterPro" id="IPR047150">
    <property type="entry name" value="SGT"/>
</dbReference>
<dbReference type="SUPFAM" id="SSF48452">
    <property type="entry name" value="TPR-like"/>
    <property type="match status" value="1"/>
</dbReference>
<dbReference type="PANTHER" id="PTHR45831">
    <property type="entry name" value="LD24721P"/>
    <property type="match status" value="1"/>
</dbReference>
<gene>
    <name evidence="4" type="ORF">PPROV_001090100</name>
</gene>
<evidence type="ECO:0000256" key="1">
    <source>
        <dbReference type="ARBA" id="ARBA00022737"/>
    </source>
</evidence>
<dbReference type="InterPro" id="IPR019734">
    <property type="entry name" value="TPR_rpt"/>
</dbReference>
<evidence type="ECO:0000256" key="3">
    <source>
        <dbReference type="SAM" id="MobiDB-lite"/>
    </source>
</evidence>
<dbReference type="GO" id="GO:0006620">
    <property type="term" value="P:post-translational protein targeting to endoplasmic reticulum membrane"/>
    <property type="evidence" value="ECO:0007669"/>
    <property type="project" value="TreeGrafter"/>
</dbReference>
<dbReference type="GO" id="GO:0072380">
    <property type="term" value="C:TRC complex"/>
    <property type="evidence" value="ECO:0007669"/>
    <property type="project" value="TreeGrafter"/>
</dbReference>
<dbReference type="SMART" id="SM00028">
    <property type="entry name" value="TPR"/>
    <property type="match status" value="2"/>
</dbReference>
<sequence length="868" mass="93171">MARSSSSMLRTLPGSGSSAPILEVVLASDVDVSSAEAVSLEVSRVLKEESLISQGLLRRVPVETGGMVLGDFDEIGDDVDSGGDSGDSVPIFVKGRTTSTDYDKWSVFKGNDNSDDDEASGDYQDYQGGEDSFAHVKPPPPPPPPTVTVPVTEEERRREAARAQAATNAAVARDEGNALYKKQLYEKADERYTHGLRNLPSAVLFANRAQTRLKLNKLNHALKDAHAAVRMDKTYVNAYVKRAHVLRAMGKPNQARSDVAKALEFAQGEKERNQLTALAETLTQEAKHADSVAQLARAKEEAQAAALTTGEGALLVQLESVVKTIASSNFEANPIKANIDQISSLLETSDARRSYFIENLHGLDVLHDAFREDNAAVLRLLALTVSQIEEGENGYDAEKSVAAARIRRKTLVTHDSWLSTLVACVRDRRLAVIVASVELLCDVLEDGEGSKRVVQLLLQEQHLESVCLMAARGPAHLHERAATMMRLAVAGTDVHTPRIAPKPVLVKLAGFADSVAEMLIRCTGSESDSAPIDGVAMATAALIAEYRQHHDAETPPPLAKALATANVAGGLLPLIAKCTSMCPVVMTTELDGGIDMVFRDVGRISDEDATTLRSLLHLVNLLCGVTATAGIRKSEERRIAWSSPFSARLDQHDAWLILVPLLHRRAPQAVLDELVLLLDTCAAAIQNVAAALVAVGATEPLMDICRCELATVARDALVTIMARVAEVSDAQKIMLASPEGVFDILNMLGASPTDSQIAGVCHTVNSLVVGGSAANAAAFEVLSRNAPALKRIVDAWYQARELSVAKDNAEALLRRVLREEVASDTLSSAMTEGQVARLVNDLRTYRNKVTGEEDKAKAAGADGSFKVK</sequence>
<proteinExistence type="predicted"/>
<protein>
    <submittedName>
        <fullName evidence="4">RNA polymerase II-associated protein 3</fullName>
    </submittedName>
</protein>
<evidence type="ECO:0000256" key="2">
    <source>
        <dbReference type="ARBA" id="ARBA00022803"/>
    </source>
</evidence>
<dbReference type="AlphaFoldDB" id="A0A830HZH6"/>
<keyword evidence="2" id="KW-0802">TPR repeat</keyword>
<comment type="caution">
    <text evidence="4">The sequence shown here is derived from an EMBL/GenBank/DDBJ whole genome shotgun (WGS) entry which is preliminary data.</text>
</comment>
<feature type="compositionally biased region" description="Pro residues" evidence="3">
    <location>
        <begin position="137"/>
        <end position="147"/>
    </location>
</feature>
<evidence type="ECO:0000313" key="5">
    <source>
        <dbReference type="Proteomes" id="UP000660262"/>
    </source>
</evidence>
<dbReference type="Proteomes" id="UP000660262">
    <property type="component" value="Unassembled WGS sequence"/>
</dbReference>
<dbReference type="PANTHER" id="PTHR45831:SF2">
    <property type="entry name" value="LD24721P"/>
    <property type="match status" value="1"/>
</dbReference>
<organism evidence="4 5">
    <name type="scientific">Pycnococcus provasolii</name>
    <dbReference type="NCBI Taxonomy" id="41880"/>
    <lineage>
        <taxon>Eukaryota</taxon>
        <taxon>Viridiplantae</taxon>
        <taxon>Chlorophyta</taxon>
        <taxon>Pseudoscourfieldiophyceae</taxon>
        <taxon>Pseudoscourfieldiales</taxon>
        <taxon>Pycnococcaceae</taxon>
        <taxon>Pycnococcus</taxon>
    </lineage>
</organism>